<evidence type="ECO:0000256" key="1">
    <source>
        <dbReference type="ARBA" id="ARBA00010171"/>
    </source>
</evidence>
<comment type="caution">
    <text evidence="7">The sequence shown here is derived from an EMBL/GenBank/DDBJ whole genome shotgun (WGS) entry which is preliminary data.</text>
</comment>
<feature type="region of interest" description="Disordered" evidence="5">
    <location>
        <begin position="1"/>
        <end position="76"/>
    </location>
</feature>
<accession>A0ABQ9P0H3</accession>
<evidence type="ECO:0000256" key="2">
    <source>
        <dbReference type="ARBA" id="ARBA00018687"/>
    </source>
</evidence>
<proteinExistence type="inferred from homology"/>
<reference evidence="7" key="1">
    <citation type="submission" date="2022-10" db="EMBL/GenBank/DDBJ databases">
        <title>Culturing micro-colonial fungi from biological soil crusts in the Mojave desert and describing Neophaeococcomyces mojavensis, and introducing the new genera and species Taxawa tesnikishii.</title>
        <authorList>
            <person name="Kurbessoian T."/>
            <person name="Stajich J.E."/>
        </authorList>
    </citation>
    <scope>NUCLEOTIDE SEQUENCE</scope>
    <source>
        <strain evidence="7">TK_1</strain>
    </source>
</reference>
<evidence type="ECO:0000313" key="8">
    <source>
        <dbReference type="Proteomes" id="UP001172684"/>
    </source>
</evidence>
<evidence type="ECO:0000256" key="4">
    <source>
        <dbReference type="SAM" id="Coils"/>
    </source>
</evidence>
<dbReference type="Pfam" id="PF02463">
    <property type="entry name" value="SMC_N"/>
    <property type="match status" value="1"/>
</dbReference>
<feature type="domain" description="RecF/RecN/SMC N-terminal" evidence="6">
    <location>
        <begin position="83"/>
        <end position="1080"/>
    </location>
</feature>
<evidence type="ECO:0000256" key="5">
    <source>
        <dbReference type="SAM" id="MobiDB-lite"/>
    </source>
</evidence>
<sequence length="1127" mass="128791">MAPGRRRSATEFEEDGETMVDGTASPVSQRRSNNKRARLEDDASSEASSPGPVLPDSYRTTPLPQPNGVVSRLNRDGYTPGSIVRVKVRNFVTYTSAEFKLGPSLNMIIGPNGTGKSTFVCAVCLGLGWGPQHLGRAKELGEFVKHGAREAEITITLAGKDGEENPVVRRTIKKEGNKSTWQINKKMASQKDVLKLARGFSIQIDNLCQFLPQDRVVEFAALSPVDLLRETQRAVASEEMVGWHVQLQTMRKEQKAAQTVSAHDKETLAILQNRHNMQRADVERLQERNEMVARVEALERFKPYVRYNELRVQAGEAKQRKKDAMEDLKKLEKEVEPTLRAVNAKAAYQQQVEQVTKQRKRLVERLDQQAEELYKKQYAIQKQIEDRIKDEEAEKEQEKTRRAELARIEQSLARLQRQREQAPIDFDPAAYNERIREKTRRIRDIDTEALEARNEMGRVQREAQPRKQQIAQCEQDIENLSTQVGQQTSKLKQVSPDANRAWDWVQENQNLFEGKVYGPAIIECSIKDSRYADAVEALFQKADFCAFTCTNRNDFKILQENLFGRLRLSDISVRVANKPLDSWQSPVPEEQLRAHGLDGWALEFIAGPEPVLSMLCDSINLHRTGLTLKDLNGQQFERLSESQIATWVDRKTYYRVTRRREYNASSTMTRQIRPARIWTDQPADVGEERQLRQRINELKDELGELLKTHEASKQKLTDLKNENQELTREKDELQREKDEKQKALGEYNALPVKIANLEEKRDNLNGDRASMRQRIDALKDQADGLALKKGQFALDYANLVETLRKSHIELFEAEVLEIEAASEVETLRERNAEISRLLEARRAEVKIIEAESSRIRDTAKQALERVKRYNQEQTPEEQVIVSAWYSSLGEKASSEDLAAEIESVNARLELIHEGNPEIVQQFETREKQIKRLEEKLADSTAELEKLEADITALRAKWEPQLDALITQISEAFSDNFAKIGCAGEVGIHKDDDFDQWAIQIKVRFREGEALAPLDAHRQSGGERAVSTIFYLMALQSLARSPFRVVDEINQGMDPRNERMVHERMVNIACEENTSQCFLITPKLLSGLKFHPKMTVHCIASGEFMPADHRELDFGHLASVAMRLRGKA</sequence>
<dbReference type="PANTHER" id="PTHR45916">
    <property type="entry name" value="STRUCTURAL MAINTENANCE OF CHROMOSOMES PROTEIN 5"/>
    <property type="match status" value="1"/>
</dbReference>
<protein>
    <recommendedName>
        <fullName evidence="2">Structural maintenance of chromosomes protein 5</fullName>
    </recommendedName>
</protein>
<evidence type="ECO:0000259" key="6">
    <source>
        <dbReference type="Pfam" id="PF02463"/>
    </source>
</evidence>
<feature type="coiled-coil region" evidence="4">
    <location>
        <begin position="922"/>
        <end position="956"/>
    </location>
</feature>
<organism evidence="7 8">
    <name type="scientific">Coniosporium apollinis</name>
    <dbReference type="NCBI Taxonomy" id="61459"/>
    <lineage>
        <taxon>Eukaryota</taxon>
        <taxon>Fungi</taxon>
        <taxon>Dikarya</taxon>
        <taxon>Ascomycota</taxon>
        <taxon>Pezizomycotina</taxon>
        <taxon>Dothideomycetes</taxon>
        <taxon>Dothideomycetes incertae sedis</taxon>
        <taxon>Coniosporium</taxon>
    </lineage>
</organism>
<evidence type="ECO:0000313" key="7">
    <source>
        <dbReference type="EMBL" id="KAJ9666786.1"/>
    </source>
</evidence>
<dbReference type="InterPro" id="IPR027417">
    <property type="entry name" value="P-loop_NTPase"/>
</dbReference>
<feature type="coiled-coil region" evidence="4">
    <location>
        <begin position="268"/>
        <end position="490"/>
    </location>
</feature>
<feature type="coiled-coil region" evidence="4">
    <location>
        <begin position="824"/>
        <end position="872"/>
    </location>
</feature>
<dbReference type="InterPro" id="IPR003395">
    <property type="entry name" value="RecF/RecN/SMC_N"/>
</dbReference>
<evidence type="ECO:0000256" key="3">
    <source>
        <dbReference type="ARBA" id="ARBA00023054"/>
    </source>
</evidence>
<dbReference type="Proteomes" id="UP001172684">
    <property type="component" value="Unassembled WGS sequence"/>
</dbReference>
<dbReference type="EMBL" id="JAPDRL010000017">
    <property type="protein sequence ID" value="KAJ9666786.1"/>
    <property type="molecule type" value="Genomic_DNA"/>
</dbReference>
<name>A0ABQ9P0H3_9PEZI</name>
<dbReference type="PANTHER" id="PTHR45916:SF1">
    <property type="entry name" value="STRUCTURAL MAINTENANCE OF CHROMOSOMES PROTEIN 5"/>
    <property type="match status" value="1"/>
</dbReference>
<dbReference type="SUPFAM" id="SSF52540">
    <property type="entry name" value="P-loop containing nucleoside triphosphate hydrolases"/>
    <property type="match status" value="2"/>
</dbReference>
<keyword evidence="3 4" id="KW-0175">Coiled coil</keyword>
<dbReference type="Gene3D" id="3.40.50.300">
    <property type="entry name" value="P-loop containing nucleotide triphosphate hydrolases"/>
    <property type="match status" value="2"/>
</dbReference>
<keyword evidence="8" id="KW-1185">Reference proteome</keyword>
<feature type="region of interest" description="Disordered" evidence="5">
    <location>
        <begin position="713"/>
        <end position="740"/>
    </location>
</feature>
<comment type="similarity">
    <text evidence="1">Belongs to the SMC family. SMC5 subfamily.</text>
</comment>
<gene>
    <name evidence="7" type="primary">SMC5</name>
    <name evidence="7" type="ORF">H2201_003190</name>
</gene>